<dbReference type="Pfam" id="PF09594">
    <property type="entry name" value="GT87"/>
    <property type="match status" value="1"/>
</dbReference>
<feature type="transmembrane region" description="Helical" evidence="8">
    <location>
        <begin position="270"/>
        <end position="292"/>
    </location>
</feature>
<accession>A0A974PXR9</accession>
<dbReference type="AlphaFoldDB" id="A0A974PXR9"/>
<sequence>MHDDGHWLNADRLRGYPRLFIVLYVLFCIGWGLAATGMMDPFGKPIGYDFMTFWSASRIALDGAPVAAYDPTKIFAVQQGAVPTLGMVFLWHYPPTFYLVVLPLSLLPYFWSYVVFVAATLGVYWGVVRRIAAPAGAGMLFLAFPGVFVNAFHGQNAFLTGALLGATLLLLERRPVLAGICAGLLAIKPHLAVLLPIAFICMGAWRALFAAVLTALAFLGVSVVVLGDATLTAFVGNLKLVRLIMEAGWLPWPKMPTLFALAKLLGAPTLFAYALQAIGALAAIACVTWIWWQRIDYGLKAAALVSGTLLVSPYLFDYDLALMALPIAWCGMHGLRHGWLPREREILVLCWAWPAMVAPLTGGIYLQLAPFVTAAMLWMVWRRAREAAMMLAHSNVGSSSGDDDRVGPLVFVPATSTCRELASSKRSCETENRPCP</sequence>
<gene>
    <name evidence="9" type="ORF">IWH25_14365</name>
</gene>
<dbReference type="RefSeq" id="WP_203386458.1">
    <property type="nucleotide sequence ID" value="NZ_CP064781.1"/>
</dbReference>
<protein>
    <submittedName>
        <fullName evidence="9">DUF2029 domain-containing protein</fullName>
    </submittedName>
</protein>
<dbReference type="KEGG" id="ares:IWH25_14365"/>
<keyword evidence="2" id="KW-1003">Cell membrane</keyword>
<feature type="transmembrane region" description="Helical" evidence="8">
    <location>
        <begin position="205"/>
        <end position="226"/>
    </location>
</feature>
<comment type="subcellular location">
    <subcellularLocation>
        <location evidence="1">Cell membrane</location>
        <topology evidence="1">Multi-pass membrane protein</topology>
    </subcellularLocation>
</comment>
<feature type="transmembrane region" description="Helical" evidence="8">
    <location>
        <begin position="176"/>
        <end position="199"/>
    </location>
</feature>
<evidence type="ECO:0000256" key="8">
    <source>
        <dbReference type="SAM" id="Phobius"/>
    </source>
</evidence>
<evidence type="ECO:0000256" key="4">
    <source>
        <dbReference type="ARBA" id="ARBA00022692"/>
    </source>
</evidence>
<evidence type="ECO:0000256" key="1">
    <source>
        <dbReference type="ARBA" id="ARBA00004651"/>
    </source>
</evidence>
<comment type="similarity">
    <text evidence="7">Belongs to the glycosyltransferase 87 family.</text>
</comment>
<feature type="transmembrane region" description="Helical" evidence="8">
    <location>
        <begin position="97"/>
        <end position="124"/>
    </location>
</feature>
<dbReference type="InterPro" id="IPR018584">
    <property type="entry name" value="GT87"/>
</dbReference>
<evidence type="ECO:0000256" key="7">
    <source>
        <dbReference type="ARBA" id="ARBA00024033"/>
    </source>
</evidence>
<name>A0A974PXR9_9RHOO</name>
<keyword evidence="10" id="KW-1185">Reference proteome</keyword>
<feature type="transmembrane region" description="Helical" evidence="8">
    <location>
        <begin position="21"/>
        <end position="39"/>
    </location>
</feature>
<keyword evidence="6 8" id="KW-0472">Membrane</keyword>
<dbReference type="GO" id="GO:0016758">
    <property type="term" value="F:hexosyltransferase activity"/>
    <property type="evidence" value="ECO:0007669"/>
    <property type="project" value="InterPro"/>
</dbReference>
<keyword evidence="3" id="KW-0808">Transferase</keyword>
<evidence type="ECO:0000256" key="3">
    <source>
        <dbReference type="ARBA" id="ARBA00022679"/>
    </source>
</evidence>
<evidence type="ECO:0000256" key="5">
    <source>
        <dbReference type="ARBA" id="ARBA00022989"/>
    </source>
</evidence>
<feature type="transmembrane region" description="Helical" evidence="8">
    <location>
        <begin position="299"/>
        <end position="316"/>
    </location>
</feature>
<evidence type="ECO:0000313" key="10">
    <source>
        <dbReference type="Proteomes" id="UP000663444"/>
    </source>
</evidence>
<keyword evidence="4 8" id="KW-0812">Transmembrane</keyword>
<reference evidence="9" key="1">
    <citation type="submission" date="2020-11" db="EMBL/GenBank/DDBJ databases">
        <title>Azospira restricta DSM 18626 genome sequence.</title>
        <authorList>
            <person name="Moe W.M."/>
        </authorList>
    </citation>
    <scope>NUCLEOTIDE SEQUENCE</scope>
    <source>
        <strain evidence="9">DSM 18626</strain>
    </source>
</reference>
<dbReference type="EMBL" id="CP064781">
    <property type="protein sequence ID" value="QRJ62930.1"/>
    <property type="molecule type" value="Genomic_DNA"/>
</dbReference>
<evidence type="ECO:0000256" key="6">
    <source>
        <dbReference type="ARBA" id="ARBA00023136"/>
    </source>
</evidence>
<evidence type="ECO:0000256" key="2">
    <source>
        <dbReference type="ARBA" id="ARBA00022475"/>
    </source>
</evidence>
<organism evidence="9 10">
    <name type="scientific">Azospira restricta</name>
    <dbReference type="NCBI Taxonomy" id="404405"/>
    <lineage>
        <taxon>Bacteria</taxon>
        <taxon>Pseudomonadati</taxon>
        <taxon>Pseudomonadota</taxon>
        <taxon>Betaproteobacteria</taxon>
        <taxon>Rhodocyclales</taxon>
        <taxon>Rhodocyclaceae</taxon>
        <taxon>Azospira</taxon>
    </lineage>
</organism>
<proteinExistence type="inferred from homology"/>
<dbReference type="Proteomes" id="UP000663444">
    <property type="component" value="Chromosome"/>
</dbReference>
<feature type="transmembrane region" description="Helical" evidence="8">
    <location>
        <begin position="364"/>
        <end position="381"/>
    </location>
</feature>
<evidence type="ECO:0000313" key="9">
    <source>
        <dbReference type="EMBL" id="QRJ62930.1"/>
    </source>
</evidence>
<feature type="transmembrane region" description="Helical" evidence="8">
    <location>
        <begin position="131"/>
        <end position="148"/>
    </location>
</feature>
<keyword evidence="5 8" id="KW-1133">Transmembrane helix</keyword>
<dbReference type="GO" id="GO:0005886">
    <property type="term" value="C:plasma membrane"/>
    <property type="evidence" value="ECO:0007669"/>
    <property type="project" value="UniProtKB-SubCell"/>
</dbReference>